<dbReference type="PANTHER" id="PTHR18934:SF83">
    <property type="entry name" value="PRE-MRNA-SPLICING FACTOR ATP-DEPENDENT RNA HELICASE DHX16"/>
    <property type="match status" value="1"/>
</dbReference>
<dbReference type="InterPro" id="IPR048333">
    <property type="entry name" value="HA2_WH"/>
</dbReference>
<dbReference type="OrthoDB" id="10253254at2759"/>
<dbReference type="PANTHER" id="PTHR18934">
    <property type="entry name" value="ATP-DEPENDENT RNA HELICASE"/>
    <property type="match status" value="1"/>
</dbReference>
<dbReference type="AlphaFoldDB" id="G3B294"/>
<evidence type="ECO:0000313" key="8">
    <source>
        <dbReference type="EMBL" id="EGV65069.1"/>
    </source>
</evidence>
<dbReference type="Proteomes" id="UP000000707">
    <property type="component" value="Unassembled WGS sequence"/>
</dbReference>
<keyword evidence="9" id="KW-1185">Reference proteome</keyword>
<evidence type="ECO:0000313" key="9">
    <source>
        <dbReference type="Proteomes" id="UP000000707"/>
    </source>
</evidence>
<dbReference type="Gene3D" id="3.40.50.300">
    <property type="entry name" value="P-loop containing nucleotide triphosphate hydrolases"/>
    <property type="match status" value="1"/>
</dbReference>
<proteinExistence type="predicted"/>
<keyword evidence="5" id="KW-0067">ATP-binding</keyword>
<dbReference type="GO" id="GO:0071013">
    <property type="term" value="C:catalytic step 2 spliceosome"/>
    <property type="evidence" value="ECO:0007669"/>
    <property type="project" value="TreeGrafter"/>
</dbReference>
<evidence type="ECO:0000256" key="1">
    <source>
        <dbReference type="ARBA" id="ARBA00012552"/>
    </source>
</evidence>
<dbReference type="InterPro" id="IPR027417">
    <property type="entry name" value="P-loop_NTPase"/>
</dbReference>
<keyword evidence="3" id="KW-0378">Hydrolase</keyword>
<dbReference type="Pfam" id="PF04408">
    <property type="entry name" value="WHD_HA2"/>
    <property type="match status" value="1"/>
</dbReference>
<name>G3B294_CANTC</name>
<dbReference type="InterPro" id="IPR042035">
    <property type="entry name" value="DEAH_win-hel_dom"/>
</dbReference>
<reference evidence="8 9" key="1">
    <citation type="journal article" date="2011" name="Proc. Natl. Acad. Sci. U.S.A.">
        <title>Comparative genomics of xylose-fermenting fungi for enhanced biofuel production.</title>
        <authorList>
            <person name="Wohlbach D.J."/>
            <person name="Kuo A."/>
            <person name="Sato T.K."/>
            <person name="Potts K.M."/>
            <person name="Salamov A.A."/>
            <person name="LaButti K.M."/>
            <person name="Sun H."/>
            <person name="Clum A."/>
            <person name="Pangilinan J.L."/>
            <person name="Lindquist E.A."/>
            <person name="Lucas S."/>
            <person name="Lapidus A."/>
            <person name="Jin M."/>
            <person name="Gunawan C."/>
            <person name="Balan V."/>
            <person name="Dale B.E."/>
            <person name="Jeffries T.W."/>
            <person name="Zinkel R."/>
            <person name="Barry K.W."/>
            <person name="Grigoriev I.V."/>
            <person name="Gasch A.P."/>
        </authorList>
    </citation>
    <scope>NUCLEOTIDE SEQUENCE [LARGE SCALE GENOMIC DNA]</scope>
    <source>
        <strain evidence="9">ATCC 10573 / BCRC 21748 / CBS 615 / JCM 9827 / NBRC 10315 / NRRL Y-1498 / VKM Y-70</strain>
    </source>
</reference>
<keyword evidence="4" id="KW-0347">Helicase</keyword>
<dbReference type="GO" id="GO:0016787">
    <property type="term" value="F:hydrolase activity"/>
    <property type="evidence" value="ECO:0007669"/>
    <property type="project" value="UniProtKB-KW"/>
</dbReference>
<dbReference type="Gene3D" id="1.10.10.2130">
    <property type="entry name" value="DEAH helicase family, winged-helix domain"/>
    <property type="match status" value="1"/>
</dbReference>
<keyword evidence="2" id="KW-0547">Nucleotide-binding</keyword>
<sequence>MDSLVVVPCSKASADQRAGRAGRVGPGECFRLFTKWSFDNELSANPTPEILRGNLISTVLLLLSLGVTDLVHFEFMDPPSAETLIKCLELLYAIGALNSKGELTKTGRQMANFPIHPMFSKALLESV</sequence>
<comment type="catalytic activity">
    <reaction evidence="6">
        <text>ATP + H2O = ADP + phosphate + H(+)</text>
        <dbReference type="Rhea" id="RHEA:13065"/>
        <dbReference type="ChEBI" id="CHEBI:15377"/>
        <dbReference type="ChEBI" id="CHEBI:15378"/>
        <dbReference type="ChEBI" id="CHEBI:30616"/>
        <dbReference type="ChEBI" id="CHEBI:43474"/>
        <dbReference type="ChEBI" id="CHEBI:456216"/>
        <dbReference type="EC" id="3.6.4.13"/>
    </reaction>
</comment>
<dbReference type="GO" id="GO:0003724">
    <property type="term" value="F:RNA helicase activity"/>
    <property type="evidence" value="ECO:0007669"/>
    <property type="project" value="UniProtKB-EC"/>
</dbReference>
<protein>
    <recommendedName>
        <fullName evidence="1">RNA helicase</fullName>
        <ecNumber evidence="1">3.6.4.13</ecNumber>
    </recommendedName>
</protein>
<dbReference type="GO" id="GO:0005524">
    <property type="term" value="F:ATP binding"/>
    <property type="evidence" value="ECO:0007669"/>
    <property type="project" value="UniProtKB-KW"/>
</dbReference>
<evidence type="ECO:0000256" key="6">
    <source>
        <dbReference type="ARBA" id="ARBA00047984"/>
    </source>
</evidence>
<dbReference type="GO" id="GO:0003723">
    <property type="term" value="F:RNA binding"/>
    <property type="evidence" value="ECO:0007669"/>
    <property type="project" value="TreeGrafter"/>
</dbReference>
<organism evidence="9">
    <name type="scientific">Candida tenuis (strain ATCC 10573 / BCRC 21748 / CBS 615 / JCM 9827 / NBRC 10315 / NRRL Y-1498 / VKM Y-70)</name>
    <name type="common">Yeast</name>
    <name type="synonym">Yamadazyma tenuis</name>
    <dbReference type="NCBI Taxonomy" id="590646"/>
    <lineage>
        <taxon>Eukaryota</taxon>
        <taxon>Fungi</taxon>
        <taxon>Dikarya</taxon>
        <taxon>Ascomycota</taxon>
        <taxon>Saccharomycotina</taxon>
        <taxon>Pichiomycetes</taxon>
        <taxon>Debaryomycetaceae</taxon>
        <taxon>Yamadazyma</taxon>
    </lineage>
</organism>
<feature type="non-terminal residue" evidence="8">
    <location>
        <position position="127"/>
    </location>
</feature>
<accession>G3B294</accession>
<dbReference type="HOGENOM" id="CLU_001832_5_4_1"/>
<dbReference type="EMBL" id="GL996515">
    <property type="protein sequence ID" value="EGV65069.1"/>
    <property type="molecule type" value="Genomic_DNA"/>
</dbReference>
<evidence type="ECO:0000256" key="4">
    <source>
        <dbReference type="ARBA" id="ARBA00022806"/>
    </source>
</evidence>
<dbReference type="FunFam" id="1.10.10.2130:FF:000001">
    <property type="entry name" value="Pre-mRNA-splicing factor ATP-dependent RNA helicase"/>
    <property type="match status" value="1"/>
</dbReference>
<evidence type="ECO:0000259" key="7">
    <source>
        <dbReference type="Pfam" id="PF04408"/>
    </source>
</evidence>
<evidence type="ECO:0000256" key="5">
    <source>
        <dbReference type="ARBA" id="ARBA00022840"/>
    </source>
</evidence>
<dbReference type="EC" id="3.6.4.13" evidence="1"/>
<feature type="domain" description="Helicase associated" evidence="7">
    <location>
        <begin position="88"/>
        <end position="115"/>
    </location>
</feature>
<evidence type="ECO:0000256" key="3">
    <source>
        <dbReference type="ARBA" id="ARBA00022801"/>
    </source>
</evidence>
<dbReference type="SUPFAM" id="SSF52540">
    <property type="entry name" value="P-loop containing nucleoside triphosphate hydrolases"/>
    <property type="match status" value="1"/>
</dbReference>
<gene>
    <name evidence="8" type="ORF">CANTEDRAFT_113403</name>
</gene>
<evidence type="ECO:0000256" key="2">
    <source>
        <dbReference type="ARBA" id="ARBA00022741"/>
    </source>
</evidence>